<sequence>MTGPDMGAAVPERAVRTVRWSSEPEKQAWMEAHDRGQEAALLSMEFEEAFGFPLAGSQVSLWRSTNGRQARRSHGGGKPPSPIGSERDTGRGYVLVKVAEHPRVPQSKDNWRMKHVLAYERAHGPVPEGCVVVFADRDHSNFSPGNLVAVPRSLLGLLNGPGAPEWRDAETLSAAVAAVSLDRAIVAAEAATPRRCGVCGRMFVPPAREDNAADCRRAQTCPDCLARGRKSKGRKTVKFTARCAVCGREFEAERAGQRRCRECISRLPKWGAEAQAASEGRLR</sequence>
<dbReference type="GO" id="GO:0016787">
    <property type="term" value="F:hydrolase activity"/>
    <property type="evidence" value="ECO:0007669"/>
    <property type="project" value="UniProtKB-KW"/>
</dbReference>
<protein>
    <submittedName>
        <fullName evidence="3">HNH endonuclease signature motif containing protein</fullName>
        <ecNumber evidence="3">3.1.-.-</ecNumber>
    </submittedName>
</protein>
<evidence type="ECO:0000313" key="3">
    <source>
        <dbReference type="EMBL" id="MEQ2637041.1"/>
    </source>
</evidence>
<dbReference type="Pfam" id="PF13392">
    <property type="entry name" value="HNH_3"/>
    <property type="match status" value="1"/>
</dbReference>
<feature type="domain" description="HNH nuclease" evidence="2">
    <location>
        <begin position="112"/>
        <end position="153"/>
    </location>
</feature>
<gene>
    <name evidence="3" type="ORF">AAAT05_01560</name>
</gene>
<proteinExistence type="predicted"/>
<dbReference type="EMBL" id="JBBNGS010000002">
    <property type="protein sequence ID" value="MEQ2637041.1"/>
    <property type="molecule type" value="Genomic_DNA"/>
</dbReference>
<keyword evidence="3" id="KW-0255">Endonuclease</keyword>
<dbReference type="InterPro" id="IPR044925">
    <property type="entry name" value="His-Me_finger_sf"/>
</dbReference>
<dbReference type="InterPro" id="IPR003615">
    <property type="entry name" value="HNH_nuc"/>
</dbReference>
<name>A0ABV1IDS8_9ACTN</name>
<keyword evidence="3" id="KW-0540">Nuclease</keyword>
<keyword evidence="3" id="KW-0378">Hydrolase</keyword>
<reference evidence="3 4" key="1">
    <citation type="submission" date="2024-04" db="EMBL/GenBank/DDBJ databases">
        <title>Human intestinal bacterial collection.</title>
        <authorList>
            <person name="Pauvert C."/>
            <person name="Hitch T.C.A."/>
            <person name="Clavel T."/>
        </authorList>
    </citation>
    <scope>NUCLEOTIDE SEQUENCE [LARGE SCALE GENOMIC DNA]</scope>
    <source>
        <strain evidence="3 4">CLA-AA-H197</strain>
    </source>
</reference>
<keyword evidence="4" id="KW-1185">Reference proteome</keyword>
<dbReference type="SUPFAM" id="SSF54060">
    <property type="entry name" value="His-Me finger endonucleases"/>
    <property type="match status" value="1"/>
</dbReference>
<dbReference type="GO" id="GO:0004519">
    <property type="term" value="F:endonuclease activity"/>
    <property type="evidence" value="ECO:0007669"/>
    <property type="project" value="UniProtKB-KW"/>
</dbReference>
<organism evidence="3 4">
    <name type="scientific">Paratractidigestivibacter faecalis</name>
    <dbReference type="NCBI Taxonomy" id="2292441"/>
    <lineage>
        <taxon>Bacteria</taxon>
        <taxon>Bacillati</taxon>
        <taxon>Actinomycetota</taxon>
        <taxon>Coriobacteriia</taxon>
        <taxon>Coriobacteriales</taxon>
        <taxon>Atopobiaceae</taxon>
        <taxon>Paratractidigestivibacter</taxon>
    </lineage>
</organism>
<dbReference type="EC" id="3.1.-.-" evidence="3"/>
<accession>A0ABV1IDS8</accession>
<dbReference type="RefSeq" id="WP_349181407.1">
    <property type="nucleotide sequence ID" value="NZ_JBBNGS010000002.1"/>
</dbReference>
<evidence type="ECO:0000256" key="1">
    <source>
        <dbReference type="SAM" id="MobiDB-lite"/>
    </source>
</evidence>
<evidence type="ECO:0000259" key="2">
    <source>
        <dbReference type="Pfam" id="PF13392"/>
    </source>
</evidence>
<dbReference type="Proteomes" id="UP001478817">
    <property type="component" value="Unassembled WGS sequence"/>
</dbReference>
<feature type="region of interest" description="Disordered" evidence="1">
    <location>
        <begin position="65"/>
        <end position="89"/>
    </location>
</feature>
<evidence type="ECO:0000313" key="4">
    <source>
        <dbReference type="Proteomes" id="UP001478817"/>
    </source>
</evidence>
<comment type="caution">
    <text evidence="3">The sequence shown here is derived from an EMBL/GenBank/DDBJ whole genome shotgun (WGS) entry which is preliminary data.</text>
</comment>